<evidence type="ECO:0000256" key="1">
    <source>
        <dbReference type="SAM" id="SignalP"/>
    </source>
</evidence>
<keyword evidence="1" id="KW-0732">Signal</keyword>
<dbReference type="Proteomes" id="UP000001880">
    <property type="component" value="Chromosome"/>
</dbReference>
<dbReference type="InterPro" id="IPR015943">
    <property type="entry name" value="WD40/YVTN_repeat-like_dom_sf"/>
</dbReference>
<gene>
    <name evidence="2" type="ordered locus">Hoch_5777</name>
</gene>
<dbReference type="eggNOG" id="COG3391">
    <property type="taxonomic scope" value="Bacteria"/>
</dbReference>
<dbReference type="InterPro" id="IPR051200">
    <property type="entry name" value="Host-pathogen_enzymatic-act"/>
</dbReference>
<keyword evidence="3" id="KW-1185">Reference proteome</keyword>
<accession>D0LHA9</accession>
<dbReference type="InterPro" id="IPR011044">
    <property type="entry name" value="Quino_amine_DH_bsu"/>
</dbReference>
<name>D0LHA9_HALO1</name>
<dbReference type="SUPFAM" id="SSF50969">
    <property type="entry name" value="YVTN repeat-like/Quinoprotein amine dehydrogenase"/>
    <property type="match status" value="1"/>
</dbReference>
<evidence type="ECO:0000313" key="3">
    <source>
        <dbReference type="Proteomes" id="UP000001880"/>
    </source>
</evidence>
<dbReference type="HOGENOM" id="CLU_709339_0_0_7"/>
<dbReference type="EMBL" id="CP001804">
    <property type="protein sequence ID" value="ACY18254.1"/>
    <property type="molecule type" value="Genomic_DNA"/>
</dbReference>
<dbReference type="STRING" id="502025.Hoch_5777"/>
<dbReference type="KEGG" id="hoh:Hoch_5777"/>
<feature type="chain" id="PRO_5003010228" evidence="1">
    <location>
        <begin position="21"/>
        <end position="389"/>
    </location>
</feature>
<proteinExistence type="predicted"/>
<dbReference type="PANTHER" id="PTHR47197">
    <property type="entry name" value="PROTEIN NIRF"/>
    <property type="match status" value="1"/>
</dbReference>
<evidence type="ECO:0000313" key="2">
    <source>
        <dbReference type="EMBL" id="ACY18254.1"/>
    </source>
</evidence>
<dbReference type="PANTHER" id="PTHR47197:SF3">
    <property type="entry name" value="DIHYDRO-HEME D1 DEHYDROGENASE"/>
    <property type="match status" value="1"/>
</dbReference>
<dbReference type="AlphaFoldDB" id="D0LHA9"/>
<reference evidence="2 3" key="1">
    <citation type="journal article" date="2010" name="Stand. Genomic Sci.">
        <title>Complete genome sequence of Haliangium ochraceum type strain (SMP-2).</title>
        <authorList>
            <consortium name="US DOE Joint Genome Institute (JGI-PGF)"/>
            <person name="Ivanova N."/>
            <person name="Daum C."/>
            <person name="Lang E."/>
            <person name="Abt B."/>
            <person name="Kopitz M."/>
            <person name="Saunders E."/>
            <person name="Lapidus A."/>
            <person name="Lucas S."/>
            <person name="Glavina Del Rio T."/>
            <person name="Nolan M."/>
            <person name="Tice H."/>
            <person name="Copeland A."/>
            <person name="Cheng J.F."/>
            <person name="Chen F."/>
            <person name="Bruce D."/>
            <person name="Goodwin L."/>
            <person name="Pitluck S."/>
            <person name="Mavromatis K."/>
            <person name="Pati A."/>
            <person name="Mikhailova N."/>
            <person name="Chen A."/>
            <person name="Palaniappan K."/>
            <person name="Land M."/>
            <person name="Hauser L."/>
            <person name="Chang Y.J."/>
            <person name="Jeffries C.D."/>
            <person name="Detter J.C."/>
            <person name="Brettin T."/>
            <person name="Rohde M."/>
            <person name="Goker M."/>
            <person name="Bristow J."/>
            <person name="Markowitz V."/>
            <person name="Eisen J.A."/>
            <person name="Hugenholtz P."/>
            <person name="Kyrpides N.C."/>
            <person name="Klenk H.P."/>
        </authorList>
    </citation>
    <scope>NUCLEOTIDE SEQUENCE [LARGE SCALE GENOMIC DNA]</scope>
    <source>
        <strain evidence="3">DSM 14365 / CIP 107738 / JCM 11303 / AJ 13395 / SMP-2</strain>
    </source>
</reference>
<dbReference type="OrthoDB" id="5419342at2"/>
<organism evidence="2 3">
    <name type="scientific">Haliangium ochraceum (strain DSM 14365 / JCM 11303 / SMP-2)</name>
    <dbReference type="NCBI Taxonomy" id="502025"/>
    <lineage>
        <taxon>Bacteria</taxon>
        <taxon>Pseudomonadati</taxon>
        <taxon>Myxococcota</taxon>
        <taxon>Polyangia</taxon>
        <taxon>Haliangiales</taxon>
        <taxon>Kofleriaceae</taxon>
        <taxon>Haliangium</taxon>
    </lineage>
</organism>
<dbReference type="Gene3D" id="2.130.10.10">
    <property type="entry name" value="YVTN repeat-like/Quinoprotein amine dehydrogenase"/>
    <property type="match status" value="1"/>
</dbReference>
<sequence length="389" mass="39252">MRHLRLCACAFALAALRACGDNLSPALPDAAAPDAAVPDAALPDGSPGTPDAGVVARGFAVAGDFMGTGVATSIAPADLSVSQNVAAGIASGDPVVRYHDGRLLIVNRFGADNVTVIDADDYSLIAQISTGAGSNPQDVAVKGDTLYVAALSASGVLVLDLAQPSEGVQETIDLASLDDDGVPDCHSLQLVGDELYVSCGRLENFAPTGPGAIAVIDTTSNSVVDDFDLTTENPVGFLQAAPAGSALAGDLLVATVDFGDLASGCVERIATAEPRAATCLIGNQELGGYAIDFAVGDDDELYLAVVSGFDGGVQAALTSYDLVADSLRDEPLSPAEQSIVDIAWCPDGLLLSADASAGGLRIYDSAGGERTNAALDIGLPPVNNGLVCY</sequence>
<protein>
    <submittedName>
        <fullName evidence="2">Uncharacterized protein</fullName>
    </submittedName>
</protein>
<feature type="signal peptide" evidence="1">
    <location>
        <begin position="1"/>
        <end position="20"/>
    </location>
</feature>
<dbReference type="RefSeq" id="WP_012830846.1">
    <property type="nucleotide sequence ID" value="NC_013440.1"/>
</dbReference>